<organism evidence="1 2">
    <name type="scientific">Roseateles flavus</name>
    <dbReference type="NCBI Taxonomy" id="3149041"/>
    <lineage>
        <taxon>Bacteria</taxon>
        <taxon>Pseudomonadati</taxon>
        <taxon>Pseudomonadota</taxon>
        <taxon>Betaproteobacteria</taxon>
        <taxon>Burkholderiales</taxon>
        <taxon>Sphaerotilaceae</taxon>
        <taxon>Roseateles</taxon>
    </lineage>
</organism>
<gene>
    <name evidence="1" type="ORF">ABDJ40_19665</name>
</gene>
<accession>A0ABV0GJ80</accession>
<evidence type="ECO:0000313" key="2">
    <source>
        <dbReference type="Proteomes" id="UP001462640"/>
    </source>
</evidence>
<reference evidence="1 2" key="1">
    <citation type="submission" date="2024-05" db="EMBL/GenBank/DDBJ databases">
        <title>Roseateles sp. 2.12 16S ribosomal RNA gene Genome sequencing and assembly.</title>
        <authorList>
            <person name="Woo H."/>
        </authorList>
    </citation>
    <scope>NUCLEOTIDE SEQUENCE [LARGE SCALE GENOMIC DNA]</scope>
    <source>
        <strain evidence="1 2">2.12</strain>
    </source>
</reference>
<dbReference type="InterPro" id="IPR025427">
    <property type="entry name" value="DUF4160"/>
</dbReference>
<sequence length="76" mass="8258">MPTLAQLNTCKIAMFAADHNPPHFHLMAHDGSKALVEIKGLTVIRGKVNATALKEALSWARQNAGALAARWKELNP</sequence>
<name>A0ABV0GJ80_9BURK</name>
<dbReference type="EMBL" id="JBDPZC010000010">
    <property type="protein sequence ID" value="MEO3714989.1"/>
    <property type="molecule type" value="Genomic_DNA"/>
</dbReference>
<dbReference type="Proteomes" id="UP001462640">
    <property type="component" value="Unassembled WGS sequence"/>
</dbReference>
<comment type="caution">
    <text evidence="1">The sequence shown here is derived from an EMBL/GenBank/DDBJ whole genome shotgun (WGS) entry which is preliminary data.</text>
</comment>
<dbReference type="RefSeq" id="WP_347612186.1">
    <property type="nucleotide sequence ID" value="NZ_JBDPZC010000010.1"/>
</dbReference>
<evidence type="ECO:0000313" key="1">
    <source>
        <dbReference type="EMBL" id="MEO3714989.1"/>
    </source>
</evidence>
<keyword evidence="2" id="KW-1185">Reference proteome</keyword>
<proteinExistence type="predicted"/>
<dbReference type="Pfam" id="PF13711">
    <property type="entry name" value="DUF4160"/>
    <property type="match status" value="1"/>
</dbReference>
<protein>
    <submittedName>
        <fullName evidence="1">DUF4160 domain-containing protein</fullName>
    </submittedName>
</protein>